<dbReference type="STRING" id="106549.A0A540MEN8"/>
<proteinExistence type="predicted"/>
<comment type="caution">
    <text evidence="2">The sequence shown here is derived from an EMBL/GenBank/DDBJ whole genome shotgun (WGS) entry which is preliminary data.</text>
</comment>
<evidence type="ECO:0000313" key="2">
    <source>
        <dbReference type="EMBL" id="TQD97217.1"/>
    </source>
</evidence>
<organism evidence="2 3">
    <name type="scientific">Malus baccata</name>
    <name type="common">Siberian crab apple</name>
    <name type="synonym">Pyrus baccata</name>
    <dbReference type="NCBI Taxonomy" id="106549"/>
    <lineage>
        <taxon>Eukaryota</taxon>
        <taxon>Viridiplantae</taxon>
        <taxon>Streptophyta</taxon>
        <taxon>Embryophyta</taxon>
        <taxon>Tracheophyta</taxon>
        <taxon>Spermatophyta</taxon>
        <taxon>Magnoliopsida</taxon>
        <taxon>eudicotyledons</taxon>
        <taxon>Gunneridae</taxon>
        <taxon>Pentapetalae</taxon>
        <taxon>rosids</taxon>
        <taxon>fabids</taxon>
        <taxon>Rosales</taxon>
        <taxon>Rosaceae</taxon>
        <taxon>Amygdaloideae</taxon>
        <taxon>Maleae</taxon>
        <taxon>Malus</taxon>
    </lineage>
</organism>
<evidence type="ECO:0000313" key="3">
    <source>
        <dbReference type="Proteomes" id="UP000315295"/>
    </source>
</evidence>
<keyword evidence="3" id="KW-1185">Reference proteome</keyword>
<feature type="region of interest" description="Disordered" evidence="1">
    <location>
        <begin position="183"/>
        <end position="204"/>
    </location>
</feature>
<dbReference type="EMBL" id="VIEB01000277">
    <property type="protein sequence ID" value="TQD97217.1"/>
    <property type="molecule type" value="Genomic_DNA"/>
</dbReference>
<accession>A0A540MEN8</accession>
<reference evidence="2 3" key="1">
    <citation type="journal article" date="2019" name="G3 (Bethesda)">
        <title>Sequencing of a Wild Apple (Malus baccata) Genome Unravels the Differences Between Cultivated and Wild Apple Species Regarding Disease Resistance and Cold Tolerance.</title>
        <authorList>
            <person name="Chen X."/>
        </authorList>
    </citation>
    <scope>NUCLEOTIDE SEQUENCE [LARGE SCALE GENOMIC DNA]</scope>
    <source>
        <strain evidence="3">cv. Shandingzi</strain>
        <tissue evidence="2">Leaves</tissue>
    </source>
</reference>
<feature type="compositionally biased region" description="Acidic residues" evidence="1">
    <location>
        <begin position="187"/>
        <end position="196"/>
    </location>
</feature>
<protein>
    <submittedName>
        <fullName evidence="2">Uncharacterized protein</fullName>
    </submittedName>
</protein>
<sequence>MVIVQLRTYLTARAVRSARRNIIDEEQTDMLLPVEVGQQKTTEDVYDTNGVGMGSARGLTGSAGSFRIGEKRLLYEIQRRKINPPPPQVASVWAVPTAKPMISPSNSGDEQLTKELAEVKSLCNNIFTMVSNYACAQSESGFPELKPLDLMPKKRFSGKRENEKEEEASPKLFGVVIGAKRAREADGDGVENDETDLQLQQPSVSEVKSELSDIGYKETPWLKQCHMANQRVCN</sequence>
<name>A0A540MEN8_MALBA</name>
<gene>
    <name evidence="2" type="ORF">C1H46_017148</name>
</gene>
<dbReference type="AlphaFoldDB" id="A0A540MEN8"/>
<evidence type="ECO:0000256" key="1">
    <source>
        <dbReference type="SAM" id="MobiDB-lite"/>
    </source>
</evidence>
<dbReference type="Proteomes" id="UP000315295">
    <property type="component" value="Unassembled WGS sequence"/>
</dbReference>